<evidence type="ECO:0000256" key="2">
    <source>
        <dbReference type="ARBA" id="ARBA00022630"/>
    </source>
</evidence>
<dbReference type="AlphaFoldDB" id="A0A074RTA9"/>
<dbReference type="OrthoDB" id="1663137at2759"/>
<name>A0A074RTA9_9AGAM</name>
<comment type="caution">
    <text evidence="6">The sequence shown here is derived from an EMBL/GenBank/DDBJ whole genome shotgun (WGS) entry which is preliminary data.</text>
</comment>
<evidence type="ECO:0000313" key="7">
    <source>
        <dbReference type="Proteomes" id="UP000027456"/>
    </source>
</evidence>
<reference evidence="6 7" key="1">
    <citation type="submission" date="2013-12" db="EMBL/GenBank/DDBJ databases">
        <authorList>
            <person name="Cubeta M."/>
            <person name="Pakala S."/>
            <person name="Fedorova N."/>
            <person name="Thomas E."/>
            <person name="Dean R."/>
            <person name="Jabaji S."/>
            <person name="Neate S."/>
            <person name="Toda T."/>
            <person name="Tavantzis S."/>
            <person name="Vilgalys R."/>
            <person name="Bharathan N."/>
            <person name="Pakala S."/>
            <person name="Losada L.S."/>
            <person name="Zafar N."/>
            <person name="Nierman W."/>
        </authorList>
    </citation>
    <scope>NUCLEOTIDE SEQUENCE [LARGE SCALE GENOMIC DNA]</scope>
    <source>
        <strain evidence="6 7">123E</strain>
    </source>
</reference>
<dbReference type="Gene3D" id="3.20.20.70">
    <property type="entry name" value="Aldolase class I"/>
    <property type="match status" value="1"/>
</dbReference>
<dbReference type="GO" id="GO:0016491">
    <property type="term" value="F:oxidoreductase activity"/>
    <property type="evidence" value="ECO:0007669"/>
    <property type="project" value="UniProtKB-KW"/>
</dbReference>
<dbReference type="InterPro" id="IPR013785">
    <property type="entry name" value="Aldolase_TIM"/>
</dbReference>
<evidence type="ECO:0000256" key="1">
    <source>
        <dbReference type="ARBA" id="ARBA00005979"/>
    </source>
</evidence>
<evidence type="ECO:0000259" key="5">
    <source>
        <dbReference type="Pfam" id="PF00724"/>
    </source>
</evidence>
<dbReference type="HOGENOM" id="CLU_012153_6_3_1"/>
<keyword evidence="3" id="KW-0288">FMN</keyword>
<feature type="domain" description="NADH:flavin oxidoreductase/NADH oxidase N-terminal" evidence="5">
    <location>
        <begin position="55"/>
        <end position="369"/>
    </location>
</feature>
<dbReference type="Pfam" id="PF00724">
    <property type="entry name" value="Oxidored_FMN"/>
    <property type="match status" value="1"/>
</dbReference>
<dbReference type="SUPFAM" id="SSF51395">
    <property type="entry name" value="FMN-linked oxidoreductases"/>
    <property type="match status" value="1"/>
</dbReference>
<evidence type="ECO:0000256" key="3">
    <source>
        <dbReference type="ARBA" id="ARBA00022643"/>
    </source>
</evidence>
<dbReference type="PANTHER" id="PTHR43656:SF5">
    <property type="entry name" value="NADH:FLAVIN OXIDOREDUCTASE_NADH OXIDASE N-TERMINAL DOMAIN-CONTAINING PROTEIN"/>
    <property type="match status" value="1"/>
</dbReference>
<accession>A0A074RTA9</accession>
<evidence type="ECO:0000256" key="4">
    <source>
        <dbReference type="ARBA" id="ARBA00023002"/>
    </source>
</evidence>
<comment type="similarity">
    <text evidence="1">Belongs to the NADH:flavin oxidoreductase/NADH oxidase family.</text>
</comment>
<dbReference type="Proteomes" id="UP000027456">
    <property type="component" value="Unassembled WGS sequence"/>
</dbReference>
<dbReference type="EMBL" id="AZST01000492">
    <property type="protein sequence ID" value="KEP48570.1"/>
    <property type="molecule type" value="Genomic_DNA"/>
</dbReference>
<dbReference type="InterPro" id="IPR001155">
    <property type="entry name" value="OxRdtase_FMN_N"/>
</dbReference>
<dbReference type="STRING" id="1423351.A0A074RTA9"/>
<protein>
    <submittedName>
        <fullName evidence="6">NADH:flavin oxidoreductase/NADH oxidase</fullName>
    </submittedName>
</protein>
<proteinExistence type="inferred from homology"/>
<gene>
    <name evidence="6" type="ORF">V565_121280</name>
</gene>
<sequence>MVLARYGDSVSQEDAKLLGESIKMPFSGKVAKSRFLKAALTERMSSWDQHDPSKRGVPPERLVKLYEEWGKGDWGIIATGNVMVHPEHLEAAGNAILYAPHETPERIEQFRKIAAAGKAHGSLMVMQLSHAGRQVPIYVQPHPVGASDIQLGHSMGKDFGKPRALTIEEIKEIVNQFAYAAEIAHRTGFDGVQMHGAHGYLIAQFLSAVTNNRTDEYGGSNYNRARFLREIVSAIRGRVSDPEFMIGVKINSAEFQSAGIKPADAAELCQELEAMQLDFVELSGGNYEKWIAFDEEYTPRDSTKRRESFFTEFSEAITPHLTKIVPYVTGGFRSAAGMADAVRAGSCTGIGLGRPATSDPHLPKEIISGQATGATLNRLPPGDFWLQGEASGSQEESIARGLPVFDLSDLEAVTKYQKLASDFYEQMASDFKQGVVGAGFVVVQE</sequence>
<dbReference type="PANTHER" id="PTHR43656">
    <property type="entry name" value="BINDING OXIDOREDUCTASE, PUTATIVE (AFU_ORTHOLOGUE AFUA_2G08260)-RELATED"/>
    <property type="match status" value="1"/>
</dbReference>
<dbReference type="GO" id="GO:0010181">
    <property type="term" value="F:FMN binding"/>
    <property type="evidence" value="ECO:0007669"/>
    <property type="project" value="InterPro"/>
</dbReference>
<dbReference type="CDD" id="cd04733">
    <property type="entry name" value="OYE_like_2_FMN"/>
    <property type="match status" value="1"/>
</dbReference>
<keyword evidence="4" id="KW-0560">Oxidoreductase</keyword>
<keyword evidence="7" id="KW-1185">Reference proteome</keyword>
<keyword evidence="2" id="KW-0285">Flavoprotein</keyword>
<dbReference type="InterPro" id="IPR051799">
    <property type="entry name" value="NADH_flavin_oxidoreductase"/>
</dbReference>
<organism evidence="6 7">
    <name type="scientific">Rhizoctonia solani 123E</name>
    <dbReference type="NCBI Taxonomy" id="1423351"/>
    <lineage>
        <taxon>Eukaryota</taxon>
        <taxon>Fungi</taxon>
        <taxon>Dikarya</taxon>
        <taxon>Basidiomycota</taxon>
        <taxon>Agaricomycotina</taxon>
        <taxon>Agaricomycetes</taxon>
        <taxon>Cantharellales</taxon>
        <taxon>Ceratobasidiaceae</taxon>
        <taxon>Rhizoctonia</taxon>
    </lineage>
</organism>
<evidence type="ECO:0000313" key="6">
    <source>
        <dbReference type="EMBL" id="KEP48570.1"/>
    </source>
</evidence>